<evidence type="ECO:0000313" key="2">
    <source>
        <dbReference type="Proteomes" id="UP001431784"/>
    </source>
</evidence>
<proteinExistence type="predicted"/>
<dbReference type="Gene3D" id="3.30.40.220">
    <property type="match status" value="1"/>
</dbReference>
<dbReference type="Proteomes" id="UP001431784">
    <property type="component" value="Unassembled WGS sequence"/>
</dbReference>
<gene>
    <name evidence="1" type="ORF">PUT78_21420</name>
</gene>
<reference evidence="1" key="1">
    <citation type="submission" date="2023-02" db="EMBL/GenBank/DDBJ databases">
        <title>Description of Roseinatronobacter alkalisoli sp. nov., an alkaliphilic bacerium isolated from soda soil.</title>
        <authorList>
            <person name="Wei W."/>
        </authorList>
    </citation>
    <scope>NUCLEOTIDE SEQUENCE</scope>
    <source>
        <strain evidence="1">HJB301</strain>
    </source>
</reference>
<evidence type="ECO:0008006" key="3">
    <source>
        <dbReference type="Google" id="ProtNLM"/>
    </source>
</evidence>
<evidence type="ECO:0000313" key="1">
    <source>
        <dbReference type="EMBL" id="MDD7973624.1"/>
    </source>
</evidence>
<comment type="caution">
    <text evidence="1">The sequence shown here is derived from an EMBL/GenBank/DDBJ whole genome shotgun (WGS) entry which is preliminary data.</text>
</comment>
<keyword evidence="2" id="KW-1185">Reference proteome</keyword>
<organism evidence="1 2">
    <name type="scientific">Roseinatronobacter alkalisoli</name>
    <dbReference type="NCBI Taxonomy" id="3028235"/>
    <lineage>
        <taxon>Bacteria</taxon>
        <taxon>Pseudomonadati</taxon>
        <taxon>Pseudomonadota</taxon>
        <taxon>Alphaproteobacteria</taxon>
        <taxon>Rhodobacterales</taxon>
        <taxon>Paracoccaceae</taxon>
        <taxon>Roseinatronobacter</taxon>
    </lineage>
</organism>
<protein>
    <recommendedName>
        <fullName evidence="3">HNH endonuclease</fullName>
    </recommendedName>
</protein>
<name>A0ABT5TFB3_9RHOB</name>
<dbReference type="EMBL" id="JAQZSM010000043">
    <property type="protein sequence ID" value="MDD7973624.1"/>
    <property type="molecule type" value="Genomic_DNA"/>
</dbReference>
<accession>A0ABT5TFB3</accession>
<sequence>MNPGAIEKLISAKNELEVRKIIGNRDEVLGRFSPFFQPGSVTDLDEGVFRDFLSIEHNKHWTGLERQPQLYADMDGLRQVLSVLVDEARPIRERVDAVIEAPGMGVAKLSAILLVAYPEKYGVWNGTSEKSLRSLRLWPAFRRGATTGERYVAVNQVLLDLARKLEIDLWTLDAIWWGIDVDGAAPKPANGAGKVRIGDGKAKALANMKYSILNTVQNSNGQKAEVTVKNKDLKMLASELDALLPRLLEQQKERCAITGLPFQYEGDRNMLPSADRIDSGGHYEAANLQLVCRFINFWKQATPDDEFRRLIGIVRDSSGA</sequence>
<dbReference type="RefSeq" id="WP_274354289.1">
    <property type="nucleotide sequence ID" value="NZ_JAQZSM010000043.1"/>
</dbReference>